<feature type="transmembrane region" description="Helical" evidence="1">
    <location>
        <begin position="69"/>
        <end position="89"/>
    </location>
</feature>
<keyword evidence="1" id="KW-0812">Transmembrane</keyword>
<sequence length="197" mass="21215">MGRYAFLYGGLSGLVVIAAMLLGIVASDSQGFFASEWFGYLIMLIALSLIFIGIKRYRDIERGGVIRFGRAFGLGLGIAAIAALVYVLVWESYLYTTDYAFIDRYIAAIVESARAEGLTGAALAAKLAEMDALRENYGNPLFRLPMTFLEIFPIGLIVALISAAILRKPEILSARAVSGQAQTVSDPESAASTQQQG</sequence>
<dbReference type="InterPro" id="IPR025250">
    <property type="entry name" value="DUF4199"/>
</dbReference>
<name>A0A842HRT1_9SPHN</name>
<dbReference type="EMBL" id="JACJVJ010000001">
    <property type="protein sequence ID" value="MBC2776528.1"/>
    <property type="molecule type" value="Genomic_DNA"/>
</dbReference>
<protein>
    <submittedName>
        <fullName evidence="2">DUF4199 domain-containing protein</fullName>
    </submittedName>
</protein>
<feature type="transmembrane region" description="Helical" evidence="1">
    <location>
        <begin position="146"/>
        <end position="166"/>
    </location>
</feature>
<organism evidence="2 3">
    <name type="scientific">Parasphingopyxis marina</name>
    <dbReference type="NCBI Taxonomy" id="2761622"/>
    <lineage>
        <taxon>Bacteria</taxon>
        <taxon>Pseudomonadati</taxon>
        <taxon>Pseudomonadota</taxon>
        <taxon>Alphaproteobacteria</taxon>
        <taxon>Sphingomonadales</taxon>
        <taxon>Sphingomonadaceae</taxon>
        <taxon>Parasphingopyxis</taxon>
    </lineage>
</organism>
<keyword evidence="1" id="KW-1133">Transmembrane helix</keyword>
<comment type="caution">
    <text evidence="2">The sequence shown here is derived from an EMBL/GenBank/DDBJ whole genome shotgun (WGS) entry which is preliminary data.</text>
</comment>
<dbReference type="AlphaFoldDB" id="A0A842HRT1"/>
<reference evidence="2 3" key="1">
    <citation type="submission" date="2020-08" db="EMBL/GenBank/DDBJ databases">
        <title>Draft genome sequence of Parasphingopyxis sp. GrpM-11.</title>
        <authorList>
            <person name="Oh J."/>
            <person name="Roh D.-H."/>
        </authorList>
    </citation>
    <scope>NUCLEOTIDE SEQUENCE [LARGE SCALE GENOMIC DNA]</scope>
    <source>
        <strain evidence="2 3">GrpM-11</strain>
    </source>
</reference>
<gene>
    <name evidence="2" type="ORF">H6P80_02720</name>
</gene>
<accession>A0A842HRT1</accession>
<keyword evidence="1" id="KW-0472">Membrane</keyword>
<keyword evidence="3" id="KW-1185">Reference proteome</keyword>
<evidence type="ECO:0000256" key="1">
    <source>
        <dbReference type="SAM" id="Phobius"/>
    </source>
</evidence>
<dbReference type="Pfam" id="PF13858">
    <property type="entry name" value="DUF4199"/>
    <property type="match status" value="1"/>
</dbReference>
<feature type="transmembrane region" description="Helical" evidence="1">
    <location>
        <begin position="37"/>
        <end position="57"/>
    </location>
</feature>
<dbReference type="Proteomes" id="UP000564378">
    <property type="component" value="Unassembled WGS sequence"/>
</dbReference>
<proteinExistence type="predicted"/>
<dbReference type="RefSeq" id="WP_185799800.1">
    <property type="nucleotide sequence ID" value="NZ_JACJVJ010000001.1"/>
</dbReference>
<feature type="transmembrane region" description="Helical" evidence="1">
    <location>
        <begin position="5"/>
        <end position="25"/>
    </location>
</feature>
<evidence type="ECO:0000313" key="2">
    <source>
        <dbReference type="EMBL" id="MBC2776528.1"/>
    </source>
</evidence>
<evidence type="ECO:0000313" key="3">
    <source>
        <dbReference type="Proteomes" id="UP000564378"/>
    </source>
</evidence>